<dbReference type="EMBL" id="CP098502">
    <property type="protein sequence ID" value="UTI63083.1"/>
    <property type="molecule type" value="Genomic_DNA"/>
</dbReference>
<dbReference type="Gene3D" id="3.40.1350.10">
    <property type="match status" value="1"/>
</dbReference>
<dbReference type="PANTHER" id="PTHR34039">
    <property type="entry name" value="UPF0102 PROTEIN YRAN"/>
    <property type="match status" value="1"/>
</dbReference>
<sequence length="123" mass="13831">MSTDLRRTLGAHGEDLAAAHLERLGHVIVARNHRTRFGELDLVTSVGGTLVFVEVKTRRESRHGSPWDALHERKRAQVRRMAAAYLSEVTDRPAAREIRFDAIGIVIDPQGRLCRLDHLEGAF</sequence>
<reference evidence="3 4" key="1">
    <citation type="submission" date="2022-06" db="EMBL/GenBank/DDBJ databases">
        <title>Paraconexibacter antarcticus.</title>
        <authorList>
            <person name="Kim C.S."/>
        </authorList>
    </citation>
    <scope>NUCLEOTIDE SEQUENCE [LARGE SCALE GENOMIC DNA]</scope>
    <source>
        <strain evidence="3 4">02-257</strain>
    </source>
</reference>
<organism evidence="3 4">
    <name type="scientific">Paraconexibacter antarcticus</name>
    <dbReference type="NCBI Taxonomy" id="2949664"/>
    <lineage>
        <taxon>Bacteria</taxon>
        <taxon>Bacillati</taxon>
        <taxon>Actinomycetota</taxon>
        <taxon>Thermoleophilia</taxon>
        <taxon>Solirubrobacterales</taxon>
        <taxon>Paraconexibacteraceae</taxon>
        <taxon>Paraconexibacter</taxon>
    </lineage>
</organism>
<dbReference type="CDD" id="cd20736">
    <property type="entry name" value="PoNe_Nuclease"/>
    <property type="match status" value="1"/>
</dbReference>
<evidence type="ECO:0000256" key="2">
    <source>
        <dbReference type="HAMAP-Rule" id="MF_00048"/>
    </source>
</evidence>
<evidence type="ECO:0000313" key="3">
    <source>
        <dbReference type="EMBL" id="UTI63083.1"/>
    </source>
</evidence>
<evidence type="ECO:0000313" key="4">
    <source>
        <dbReference type="Proteomes" id="UP001056035"/>
    </source>
</evidence>
<accession>A0ABY5DM87</accession>
<name>A0ABY5DM87_9ACTN</name>
<dbReference type="Proteomes" id="UP001056035">
    <property type="component" value="Chromosome"/>
</dbReference>
<dbReference type="InterPro" id="IPR011856">
    <property type="entry name" value="tRNA_endonuc-like_dom_sf"/>
</dbReference>
<dbReference type="HAMAP" id="MF_00048">
    <property type="entry name" value="UPF0102"/>
    <property type="match status" value="1"/>
</dbReference>
<dbReference type="SUPFAM" id="SSF52980">
    <property type="entry name" value="Restriction endonuclease-like"/>
    <property type="match status" value="1"/>
</dbReference>
<gene>
    <name evidence="3" type="ORF">NBH00_17160</name>
</gene>
<protein>
    <recommendedName>
        <fullName evidence="2">UPF0102 protein NBH00_17160</fullName>
    </recommendedName>
</protein>
<comment type="similarity">
    <text evidence="1 2">Belongs to the UPF0102 family.</text>
</comment>
<dbReference type="InterPro" id="IPR003509">
    <property type="entry name" value="UPF0102_YraN-like"/>
</dbReference>
<dbReference type="NCBIfam" id="NF009154">
    <property type="entry name" value="PRK12497.3-3"/>
    <property type="match status" value="1"/>
</dbReference>
<dbReference type="InterPro" id="IPR011335">
    <property type="entry name" value="Restrct_endonuc-II-like"/>
</dbReference>
<dbReference type="Pfam" id="PF02021">
    <property type="entry name" value="UPF0102"/>
    <property type="match status" value="1"/>
</dbReference>
<dbReference type="PANTHER" id="PTHR34039:SF1">
    <property type="entry name" value="UPF0102 PROTEIN YRAN"/>
    <property type="match status" value="1"/>
</dbReference>
<evidence type="ECO:0000256" key="1">
    <source>
        <dbReference type="ARBA" id="ARBA00006738"/>
    </source>
</evidence>
<dbReference type="NCBIfam" id="NF009150">
    <property type="entry name" value="PRK12497.1-3"/>
    <property type="match status" value="1"/>
</dbReference>
<keyword evidence="4" id="KW-1185">Reference proteome</keyword>
<proteinExistence type="inferred from homology"/>
<dbReference type="RefSeq" id="WP_254569817.1">
    <property type="nucleotide sequence ID" value="NZ_CP098502.1"/>
</dbReference>